<dbReference type="Proteomes" id="UP001470230">
    <property type="component" value="Unassembled WGS sequence"/>
</dbReference>
<dbReference type="InterPro" id="IPR006597">
    <property type="entry name" value="Sel1-like"/>
</dbReference>
<dbReference type="PANTHER" id="PTHR11102:SF160">
    <property type="entry name" value="ERAD-ASSOCIATED E3 UBIQUITIN-PROTEIN LIGASE COMPONENT HRD3"/>
    <property type="match status" value="1"/>
</dbReference>
<dbReference type="InterPro" id="IPR050767">
    <property type="entry name" value="Sel1_AlgK"/>
</dbReference>
<reference evidence="2 3" key="1">
    <citation type="submission" date="2024-04" db="EMBL/GenBank/DDBJ databases">
        <title>Tritrichomonas musculus Genome.</title>
        <authorList>
            <person name="Alves-Ferreira E."/>
            <person name="Grigg M."/>
            <person name="Lorenzi H."/>
            <person name="Galac M."/>
        </authorList>
    </citation>
    <scope>NUCLEOTIDE SEQUENCE [LARGE SCALE GENOMIC DNA]</scope>
    <source>
        <strain evidence="2 3">EAF2021</strain>
    </source>
</reference>
<proteinExistence type="inferred from homology"/>
<evidence type="ECO:0000313" key="3">
    <source>
        <dbReference type="Proteomes" id="UP001470230"/>
    </source>
</evidence>
<dbReference type="Gene3D" id="1.25.40.10">
    <property type="entry name" value="Tetratricopeptide repeat domain"/>
    <property type="match status" value="3"/>
</dbReference>
<protein>
    <submittedName>
        <fullName evidence="2">Uncharacterized protein</fullName>
    </submittedName>
</protein>
<comment type="similarity">
    <text evidence="1">Belongs to the sel-1 family.</text>
</comment>
<dbReference type="PANTHER" id="PTHR11102">
    <property type="entry name" value="SEL-1-LIKE PROTEIN"/>
    <property type="match status" value="1"/>
</dbReference>
<dbReference type="EMBL" id="JAPFFF010000007">
    <property type="protein sequence ID" value="KAK8885501.1"/>
    <property type="molecule type" value="Genomic_DNA"/>
</dbReference>
<dbReference type="InterPro" id="IPR011990">
    <property type="entry name" value="TPR-like_helical_dom_sf"/>
</dbReference>
<dbReference type="SUPFAM" id="SSF81901">
    <property type="entry name" value="HCP-like"/>
    <property type="match status" value="3"/>
</dbReference>
<organism evidence="2 3">
    <name type="scientific">Tritrichomonas musculus</name>
    <dbReference type="NCBI Taxonomy" id="1915356"/>
    <lineage>
        <taxon>Eukaryota</taxon>
        <taxon>Metamonada</taxon>
        <taxon>Parabasalia</taxon>
        <taxon>Tritrichomonadida</taxon>
        <taxon>Tritrichomonadidae</taxon>
        <taxon>Tritrichomonas</taxon>
    </lineage>
</organism>
<accession>A0ABR2K449</accession>
<evidence type="ECO:0000313" key="2">
    <source>
        <dbReference type="EMBL" id="KAK8885501.1"/>
    </source>
</evidence>
<dbReference type="SMART" id="SM00671">
    <property type="entry name" value="SEL1"/>
    <property type="match status" value="10"/>
</dbReference>
<dbReference type="Pfam" id="PF08238">
    <property type="entry name" value="Sel1"/>
    <property type="match status" value="10"/>
</dbReference>
<name>A0ABR2K449_9EUKA</name>
<gene>
    <name evidence="2" type="ORF">M9Y10_040950</name>
</gene>
<sequence length="528" mass="59395">MEFDIIGGNIESNETKILIQNLSTSCKAHIQEANSGNTESLYYIGRSFIEGANEFPQNIKIGLKYIKKGSEMEDISSMEYYGSLLFKGDIIAKDEYKANSILMTAAIKYNSSNAKFLLAQIQMSHRTSGPNGFDDSKVNYVLAKEFAKEAADSTPKNPEAMVLYGLICQKEKNNEYGSITRNFKEAFKYFKEAADLGNEDAMVYVGNYYRDGYGVTNIDKKLAIRYYRLSSKSGNLNGCASYGGRMIDGDGIKENEREGLRLVKYSCDRGNPRGYVGYGYCLFYGVSDLPVDKIKASYYFKKAADAGYHMGMYNYAIDLRDGNGGVQRNIDEAIRYFKMAIDEGNIFSARILGILLCKGFKDENSNVILKPDPTEGNRYIKYAADHGDSAAMEEYAYNILNRKGVEFNTNELKKYLEMGVEAKNTFCMRYYGAILLDGTPFPKDVTQGARYYKMAVDLGDEAAMYTYGELLEEGLGVEKDLVKARKYYQLAADLGDKDGIESYARFLEQGIGGEKWEEEAQKYRKILA</sequence>
<keyword evidence="3" id="KW-1185">Reference proteome</keyword>
<comment type="caution">
    <text evidence="2">The sequence shown here is derived from an EMBL/GenBank/DDBJ whole genome shotgun (WGS) entry which is preliminary data.</text>
</comment>
<evidence type="ECO:0000256" key="1">
    <source>
        <dbReference type="ARBA" id="ARBA00038101"/>
    </source>
</evidence>